<evidence type="ECO:0000256" key="3">
    <source>
        <dbReference type="PROSITE-ProRule" id="PRU00176"/>
    </source>
</evidence>
<proteinExistence type="predicted"/>
<dbReference type="AlphaFoldDB" id="A0A507C1R0"/>
<protein>
    <recommendedName>
        <fullName evidence="5">RRM domain-containing protein</fullName>
    </recommendedName>
</protein>
<evidence type="ECO:0000256" key="2">
    <source>
        <dbReference type="ARBA" id="ARBA00022884"/>
    </source>
</evidence>
<evidence type="ECO:0000256" key="1">
    <source>
        <dbReference type="ARBA" id="ARBA00022737"/>
    </source>
</evidence>
<evidence type="ECO:0000313" key="6">
    <source>
        <dbReference type="EMBL" id="TPX32999.1"/>
    </source>
</evidence>
<feature type="region of interest" description="Disordered" evidence="4">
    <location>
        <begin position="278"/>
        <end position="298"/>
    </location>
</feature>
<accession>A0A507C1R0</accession>
<keyword evidence="2 3" id="KW-0694">RNA-binding</keyword>
<evidence type="ECO:0000256" key="4">
    <source>
        <dbReference type="SAM" id="MobiDB-lite"/>
    </source>
</evidence>
<dbReference type="PANTHER" id="PTHR48032:SF6">
    <property type="entry name" value="RNA-BINDING (RRM_RBD_RNP MOTIFS) FAMILY PROTEIN"/>
    <property type="match status" value="1"/>
</dbReference>
<feature type="domain" description="RRM" evidence="5">
    <location>
        <begin position="75"/>
        <end position="153"/>
    </location>
</feature>
<feature type="region of interest" description="Disordered" evidence="4">
    <location>
        <begin position="169"/>
        <end position="192"/>
    </location>
</feature>
<dbReference type="STRING" id="1806994.A0A507C1R0"/>
<keyword evidence="1" id="KW-0677">Repeat</keyword>
<dbReference type="GO" id="GO:0003729">
    <property type="term" value="F:mRNA binding"/>
    <property type="evidence" value="ECO:0007669"/>
    <property type="project" value="TreeGrafter"/>
</dbReference>
<feature type="compositionally biased region" description="Polar residues" evidence="4">
    <location>
        <begin position="183"/>
        <end position="192"/>
    </location>
</feature>
<dbReference type="InterPro" id="IPR035979">
    <property type="entry name" value="RBD_domain_sf"/>
</dbReference>
<dbReference type="Pfam" id="PF00076">
    <property type="entry name" value="RRM_1"/>
    <property type="match status" value="2"/>
</dbReference>
<evidence type="ECO:0000259" key="5">
    <source>
        <dbReference type="PROSITE" id="PS50102"/>
    </source>
</evidence>
<dbReference type="InterPro" id="IPR012677">
    <property type="entry name" value="Nucleotide-bd_a/b_plait_sf"/>
</dbReference>
<dbReference type="EMBL" id="QEAO01000024">
    <property type="protein sequence ID" value="TPX32999.1"/>
    <property type="molecule type" value="Genomic_DNA"/>
</dbReference>
<comment type="caution">
    <text evidence="6">The sequence shown here is derived from an EMBL/GenBank/DDBJ whole genome shotgun (WGS) entry which is preliminary data.</text>
</comment>
<dbReference type="InterPro" id="IPR000504">
    <property type="entry name" value="RRM_dom"/>
</dbReference>
<feature type="domain" description="RRM" evidence="5">
    <location>
        <begin position="6"/>
        <end position="73"/>
    </location>
</feature>
<dbReference type="Proteomes" id="UP000319731">
    <property type="component" value="Unassembled WGS sequence"/>
</dbReference>
<dbReference type="SMART" id="SM00360">
    <property type="entry name" value="RRM"/>
    <property type="match status" value="2"/>
</dbReference>
<dbReference type="PROSITE" id="PS50102">
    <property type="entry name" value="RRM"/>
    <property type="match status" value="2"/>
</dbReference>
<dbReference type="PANTHER" id="PTHR48032">
    <property type="entry name" value="RNA-BINDING PROTEIN MUSASHI HOMOLOG RBP6"/>
    <property type="match status" value="1"/>
</dbReference>
<gene>
    <name evidence="6" type="ORF">SmJEL517_g03963</name>
</gene>
<dbReference type="SUPFAM" id="SSF54928">
    <property type="entry name" value="RNA-binding domain, RBD"/>
    <property type="match status" value="2"/>
</dbReference>
<name>A0A507C1R0_9FUNG</name>
<keyword evidence="7" id="KW-1185">Reference proteome</keyword>
<evidence type="ECO:0000313" key="7">
    <source>
        <dbReference type="Proteomes" id="UP000319731"/>
    </source>
</evidence>
<dbReference type="OrthoDB" id="1875751at2759"/>
<dbReference type="Gene3D" id="3.30.70.330">
    <property type="match status" value="2"/>
</dbReference>
<dbReference type="GO" id="GO:0006417">
    <property type="term" value="P:regulation of translation"/>
    <property type="evidence" value="ECO:0007669"/>
    <property type="project" value="TreeGrafter"/>
</dbReference>
<dbReference type="RefSeq" id="XP_031024094.1">
    <property type="nucleotide sequence ID" value="XM_031169891.1"/>
</dbReference>
<reference evidence="6 7" key="1">
    <citation type="journal article" date="2019" name="Sci. Rep.">
        <title>Comparative genomics of chytrid fungi reveal insights into the obligate biotrophic and pathogenic lifestyle of Synchytrium endobioticum.</title>
        <authorList>
            <person name="van de Vossenberg B.T.L.H."/>
            <person name="Warris S."/>
            <person name="Nguyen H.D.T."/>
            <person name="van Gent-Pelzer M.P.E."/>
            <person name="Joly D.L."/>
            <person name="van de Geest H.C."/>
            <person name="Bonants P.J.M."/>
            <person name="Smith D.S."/>
            <person name="Levesque C.A."/>
            <person name="van der Lee T.A.J."/>
        </authorList>
    </citation>
    <scope>NUCLEOTIDE SEQUENCE [LARGE SCALE GENOMIC DNA]</scope>
    <source>
        <strain evidence="6 7">JEL517</strain>
    </source>
</reference>
<organism evidence="6 7">
    <name type="scientific">Synchytrium microbalum</name>
    <dbReference type="NCBI Taxonomy" id="1806994"/>
    <lineage>
        <taxon>Eukaryota</taxon>
        <taxon>Fungi</taxon>
        <taxon>Fungi incertae sedis</taxon>
        <taxon>Chytridiomycota</taxon>
        <taxon>Chytridiomycota incertae sedis</taxon>
        <taxon>Chytridiomycetes</taxon>
        <taxon>Synchytriales</taxon>
        <taxon>Synchytriaceae</taxon>
        <taxon>Synchytrium</taxon>
    </lineage>
</organism>
<sequence length="448" mass="50468">MDELYSLKEYFSRYGIVDDAVILKDPMTGRSRGFGFIVYRDPQVASTVLQSHHYLDGKAIDAKRAVPRSEQDRTEKLFVAGIPPEATEQDVTSAFCVYGTVLNTTIMSDRNTGKPRGFGFVTFETTRGIEQALQAIPPMTLHGKVLEVKRAMPKSGRVRAPDYAMSTLLGGDGGGSSSSTTTINQPPTQMDASTARIVKPPAGRPRIRTNVPNQQFRRTSITPPPSDQYPMPTHQYPQPIMSHMAGQQGYLPMYAFHQYGQSMAMPPTLMTQLPMLAHTPSPDEESSRTSPTTMSEGSMTGLPAAVSVEQFETTHQQQQYELQHMHRQMIQPEWQQLQPWHVAQVNNQQQQQPIVYHQQRPIILHQQPAYHFPQLEMRQPMEFYGSANVIYQPTTAQPPHLQQQLIQPSPAGTILYATQGGHWIVPYQQHGYQSETKPHDLPSFEREM</sequence>
<feature type="compositionally biased region" description="Polar residues" evidence="4">
    <location>
        <begin position="288"/>
        <end position="298"/>
    </location>
</feature>
<dbReference type="GeneID" id="42005188"/>